<gene>
    <name evidence="3" type="ORF">F3I20_21905</name>
</gene>
<reference evidence="3 4" key="1">
    <citation type="submission" date="2019-09" db="EMBL/GenBank/DDBJ databases">
        <title>Genomic diversity of phyloplane-associated Pantoea species in Pakistan cotton crop.</title>
        <authorList>
            <person name="Tufail M.R."/>
            <person name="Cook D.R."/>
        </authorList>
    </citation>
    <scope>NUCLEOTIDE SEQUENCE [LARGE SCALE GENOMIC DNA]</scope>
    <source>
        <strain evidence="3 4">B_8</strain>
    </source>
</reference>
<comment type="caution">
    <text evidence="3">The sequence shown here is derived from an EMBL/GenBank/DDBJ whole genome shotgun (WGS) entry which is preliminary data.</text>
</comment>
<organism evidence="3 4">
    <name type="scientific">Candidatus Pantoea gossypiicola</name>
    <dbReference type="NCBI Taxonomy" id="2608008"/>
    <lineage>
        <taxon>Bacteria</taxon>
        <taxon>Pseudomonadati</taxon>
        <taxon>Pseudomonadota</taxon>
        <taxon>Gammaproteobacteria</taxon>
        <taxon>Enterobacterales</taxon>
        <taxon>Erwiniaceae</taxon>
        <taxon>Pantoea</taxon>
    </lineage>
</organism>
<evidence type="ECO:0000259" key="2">
    <source>
        <dbReference type="Pfam" id="PF06890"/>
    </source>
</evidence>
<keyword evidence="4" id="KW-1185">Reference proteome</keyword>
<evidence type="ECO:0000256" key="1">
    <source>
        <dbReference type="SAM" id="MobiDB-lite"/>
    </source>
</evidence>
<dbReference type="InterPro" id="IPR014462">
    <property type="entry name" value="Phage_Mu_Gp45"/>
</dbReference>
<dbReference type="PIRSF" id="PIRSF012337">
    <property type="entry name" value="gp45"/>
    <property type="match status" value="1"/>
</dbReference>
<sequence length="193" mass="20366">MSIRSSIANIVSRVVITGLDTAKKCQMVGVKMLAGSLKENVEHLESYGFTSAPQNGAEAVILFPGGDRSHGVVLAVGDRRYRLKGLKQGEVAIYTDEGDSIVLKRGNVIEMSTGELKVTATKKIGLTAPDIELNATNKAAMNTPLVDMSGSAKAAEDMSDGKGTMAAIREVYDDHDHVDSTGGTTKKPGQLMG</sequence>
<protein>
    <submittedName>
        <fullName evidence="3">Phage baseplate assembly protein V</fullName>
    </submittedName>
</protein>
<proteinExistence type="predicted"/>
<dbReference type="InterPro" id="IPR013046">
    <property type="entry name" value="GpV/Gp45"/>
</dbReference>
<evidence type="ECO:0000313" key="3">
    <source>
        <dbReference type="EMBL" id="KAA6118664.1"/>
    </source>
</evidence>
<dbReference type="Proteomes" id="UP000324255">
    <property type="component" value="Unassembled WGS sequence"/>
</dbReference>
<dbReference type="InterPro" id="IPR053861">
    <property type="entry name" value="Phage_Mu_Gp45_N"/>
</dbReference>
<feature type="domain" description="Bacteriophage Mu Gp45 N-terminal" evidence="2">
    <location>
        <begin position="13"/>
        <end position="80"/>
    </location>
</feature>
<name>A0AB34CEM2_9GAMM</name>
<accession>A0AB34CEM2</accession>
<dbReference type="AlphaFoldDB" id="A0AB34CEM2"/>
<dbReference type="EMBL" id="VWVM01000027">
    <property type="protein sequence ID" value="KAA6118664.1"/>
    <property type="molecule type" value="Genomic_DNA"/>
</dbReference>
<dbReference type="NCBIfam" id="TIGR01644">
    <property type="entry name" value="phage_P2_V"/>
    <property type="match status" value="1"/>
</dbReference>
<feature type="region of interest" description="Disordered" evidence="1">
    <location>
        <begin position="174"/>
        <end position="193"/>
    </location>
</feature>
<evidence type="ECO:0000313" key="4">
    <source>
        <dbReference type="Proteomes" id="UP000324255"/>
    </source>
</evidence>
<dbReference type="Pfam" id="PF06890">
    <property type="entry name" value="Phage_Mu_Gp45"/>
    <property type="match status" value="1"/>
</dbReference>
<dbReference type="RefSeq" id="WP_150015751.1">
    <property type="nucleotide sequence ID" value="NZ_VWVM01000027.1"/>
</dbReference>